<organism evidence="1 2">
    <name type="scientific">Violaceomyces palustris</name>
    <dbReference type="NCBI Taxonomy" id="1673888"/>
    <lineage>
        <taxon>Eukaryota</taxon>
        <taxon>Fungi</taxon>
        <taxon>Dikarya</taxon>
        <taxon>Basidiomycota</taxon>
        <taxon>Ustilaginomycotina</taxon>
        <taxon>Ustilaginomycetes</taxon>
        <taxon>Violaceomycetales</taxon>
        <taxon>Violaceomycetaceae</taxon>
        <taxon>Violaceomyces</taxon>
    </lineage>
</organism>
<evidence type="ECO:0000313" key="2">
    <source>
        <dbReference type="Proteomes" id="UP000245626"/>
    </source>
</evidence>
<gene>
    <name evidence="1" type="ORF">IE53DRAFT_390079</name>
</gene>
<proteinExistence type="predicted"/>
<dbReference type="Proteomes" id="UP000245626">
    <property type="component" value="Unassembled WGS sequence"/>
</dbReference>
<protein>
    <submittedName>
        <fullName evidence="1">Uncharacterized protein</fullName>
    </submittedName>
</protein>
<sequence length="919" mass="102388">MAATNNRRPADLEVDDSALLKAYSLDTLDPTSWNDAESNDQSKEDNLILANLADEPDPLGLRTANHLASLRSLDKNLRSQLSLSSKSFDPKAFLSTVHPDATFADLSKGVEHLKSSIDQRSEALKVLVEDNFDRFVGVKATTDGVYREMKEGQGGPLREESDYGVSELREVLTKASAKADQVFMPVLENNLKTIKLRSTLNVLERSKFFFNLPGSLGESVETARYELALRDYKKGKYLLESRPGQLLLAATSSSNAGEPGASTGTNAKHQAQQRRVFAKVWDAVESTMSDMRSRLFALLREPRRSVEEQERTIEILIELDPGSDPVSVYLESQHAHLRSLMRKSYDLHVSRAEAAKAAGDLGPRGDKVRAKDIQRCVQFLLKPDASYDPAIGAEGWKTIQELVKNLSETIVQALPNFWRVARNHRDGKFVKDKQSEGARHQSERIFSQARSWATESLDAYVSMVSHFFTLTDVAILARQPLSGLPSWVPKGTCSATAAHFMRSTLVELADSINDLSALNINNSGSLKGLLANARFKFTEVLCQLWQEDAKLFHHLEDWTLNPDQQATTLFLKDLAVFHKSNARAAYHIAGGRDGELGERSRSKEPPVPAEFTARIKAAFLDALYAFLDGLIQLAFSDYDPLDPRTMANHKGGGFSDEPRLLSTTTTTTLDVRELDTRILLSVTNLWHLNKVVVPNLIKQFQEAYQVNMSDDLATLDEVAQQLDGILFNDYIKRKTGVISNTIRTGILQSGIDWQRIPKPSGVHPFIYEALLSLVQVHAQVRSVTKPLVQRTMTALTEELANVTLSCFNEVSRFGMGGMLQATLEIEFMHQTLSHHISNQAESTLKQVYETISQKYQQNLVVQGGKEAEALKNELEAVKRTLVASRKATALEFLCFRKPRSKERESGGGVGREREKVEGS</sequence>
<name>A0ACD0NPM7_9BASI</name>
<accession>A0ACD0NPM7</accession>
<dbReference type="EMBL" id="KZ820342">
    <property type="protein sequence ID" value="PWN47770.1"/>
    <property type="molecule type" value="Genomic_DNA"/>
</dbReference>
<evidence type="ECO:0000313" key="1">
    <source>
        <dbReference type="EMBL" id="PWN47770.1"/>
    </source>
</evidence>
<keyword evidence="2" id="KW-1185">Reference proteome</keyword>
<reference evidence="1 2" key="1">
    <citation type="journal article" date="2018" name="Mol. Biol. Evol.">
        <title>Broad Genomic Sampling Reveals a Smut Pathogenic Ancestry of the Fungal Clade Ustilaginomycotina.</title>
        <authorList>
            <person name="Kijpornyongpan T."/>
            <person name="Mondo S.J."/>
            <person name="Barry K."/>
            <person name="Sandor L."/>
            <person name="Lee J."/>
            <person name="Lipzen A."/>
            <person name="Pangilinan J."/>
            <person name="LaButti K."/>
            <person name="Hainaut M."/>
            <person name="Henrissat B."/>
            <person name="Grigoriev I.V."/>
            <person name="Spatafora J.W."/>
            <person name="Aime M.C."/>
        </authorList>
    </citation>
    <scope>NUCLEOTIDE SEQUENCE [LARGE SCALE GENOMIC DNA]</scope>
    <source>
        <strain evidence="1 2">SA 807</strain>
    </source>
</reference>